<keyword evidence="9" id="KW-1185">Reference proteome</keyword>
<evidence type="ECO:0000256" key="3">
    <source>
        <dbReference type="ARBA" id="ARBA00022840"/>
    </source>
</evidence>
<dbReference type="eggNOG" id="arCOG00555">
    <property type="taxonomic scope" value="Archaea"/>
</dbReference>
<evidence type="ECO:0000256" key="4">
    <source>
        <dbReference type="SAM" id="Coils"/>
    </source>
</evidence>
<dbReference type="OrthoDB" id="36796at2157"/>
<keyword evidence="3" id="KW-0067">ATP-binding</keyword>
<dbReference type="STRING" id="1324957.K933_17132"/>
<feature type="domain" description="Helicase ATP-binding" evidence="5">
    <location>
        <begin position="98"/>
        <end position="366"/>
    </location>
</feature>
<dbReference type="SMART" id="SM00490">
    <property type="entry name" value="HELICc"/>
    <property type="match status" value="1"/>
</dbReference>
<dbReference type="GO" id="GO:0036297">
    <property type="term" value="P:interstrand cross-link repair"/>
    <property type="evidence" value="ECO:0007669"/>
    <property type="project" value="TreeGrafter"/>
</dbReference>
<evidence type="ECO:0000256" key="2">
    <source>
        <dbReference type="ARBA" id="ARBA00022801"/>
    </source>
</evidence>
<feature type="domain" description="Helicase C-terminal" evidence="7">
    <location>
        <begin position="1100"/>
        <end position="1242"/>
    </location>
</feature>
<evidence type="ECO:0000259" key="6">
    <source>
        <dbReference type="PROSITE" id="PS51193"/>
    </source>
</evidence>
<dbReference type="GO" id="GO:0005524">
    <property type="term" value="F:ATP binding"/>
    <property type="evidence" value="ECO:0007669"/>
    <property type="project" value="UniProtKB-KW"/>
</dbReference>
<feature type="domain" description="Helicase ATP-binding" evidence="6">
    <location>
        <begin position="69"/>
        <end position="359"/>
    </location>
</feature>
<keyword evidence="4" id="KW-0175">Coiled coil</keyword>
<keyword evidence="8" id="KW-0347">Helicase</keyword>
<organism evidence="8 9">
    <name type="scientific">Candidatus Halobonum tyrrellensis G22</name>
    <dbReference type="NCBI Taxonomy" id="1324957"/>
    <lineage>
        <taxon>Archaea</taxon>
        <taxon>Methanobacteriati</taxon>
        <taxon>Methanobacteriota</taxon>
        <taxon>Stenosarchaea group</taxon>
        <taxon>Halobacteria</taxon>
        <taxon>Halobacteriales</taxon>
        <taxon>Haloferacaceae</taxon>
        <taxon>Candidatus Halobonum</taxon>
    </lineage>
</organism>
<dbReference type="PATRIC" id="fig|1324957.4.peg.3476"/>
<dbReference type="InterPro" id="IPR001650">
    <property type="entry name" value="Helicase_C-like"/>
</dbReference>
<proteinExistence type="predicted"/>
<dbReference type="GO" id="GO:0043138">
    <property type="term" value="F:3'-5' DNA helicase activity"/>
    <property type="evidence" value="ECO:0007669"/>
    <property type="project" value="TreeGrafter"/>
</dbReference>
<gene>
    <name evidence="8" type="ORF">K933_17132</name>
</gene>
<dbReference type="InterPro" id="IPR011545">
    <property type="entry name" value="DEAD/DEAH_box_helicase_dom"/>
</dbReference>
<evidence type="ECO:0000259" key="5">
    <source>
        <dbReference type="PROSITE" id="PS51192"/>
    </source>
</evidence>
<evidence type="ECO:0000259" key="7">
    <source>
        <dbReference type="PROSITE" id="PS51194"/>
    </source>
</evidence>
<dbReference type="PROSITE" id="PS51193">
    <property type="entry name" value="HELICASE_ATP_BIND_2"/>
    <property type="match status" value="1"/>
</dbReference>
<dbReference type="PROSITE" id="PS51192">
    <property type="entry name" value="HELICASE_ATP_BIND_1"/>
    <property type="match status" value="1"/>
</dbReference>
<dbReference type="Gene3D" id="3.40.50.300">
    <property type="entry name" value="P-loop containing nucleotide triphosphate hydrolases"/>
    <property type="match status" value="3"/>
</dbReference>
<dbReference type="RefSeq" id="WP_023395993.1">
    <property type="nucleotide sequence ID" value="NZ_ASGZ01000070.1"/>
</dbReference>
<dbReference type="Pfam" id="PF00270">
    <property type="entry name" value="DEAD"/>
    <property type="match status" value="1"/>
</dbReference>
<protein>
    <submittedName>
        <fullName evidence="8">DEAD/DEAH box helicase</fullName>
    </submittedName>
</protein>
<reference evidence="8 9" key="1">
    <citation type="journal article" date="2013" name="Genome Announc.">
        <title>Draft Genome Sequence of 'Candidatus Halobonum tyrrellensis' Strain G22, Isolated from the Hypersaline Waters of Lake Tyrrell, Australia.</title>
        <authorList>
            <person name="Ugalde J.A."/>
            <person name="Narasingarao P."/>
            <person name="Kuo S."/>
            <person name="Podell S."/>
            <person name="Allen E.E."/>
        </authorList>
    </citation>
    <scope>NUCLEOTIDE SEQUENCE [LARGE SCALE GENOMIC DNA]</scope>
    <source>
        <strain evidence="8 9">G22</strain>
    </source>
</reference>
<accession>V4H9X3</accession>
<evidence type="ECO:0000313" key="8">
    <source>
        <dbReference type="EMBL" id="ESP86828.1"/>
    </source>
</evidence>
<sequence>MNEPAHHAETMREAYQTYLEGRGGLPAKSVASRLQPDSAGETTLAGMRGPYLQALPIANWSDQDWSTFAGAQSLHPNIKRAFHQEGFRRLYDFQERSVERILAGDDTVISAATGRGKTEAWLIPILDQIVKSKTVTDQSGRTSTKALLMYPTKALAQDQFKRLVQILCRVNRNLREKEWVTVGIYDGDTPRHKYESNAQGYLNRTFQHFGCPGANDDLDKCQSCGQGVFVETSSNGFRLRPDKPHCEDDQPNDVPLDFVHLTRSELMENGADIILTNPDTVNFRLFNINGETEREAFIYEPEFLVFDEVHTYDGLLGSYTATLVKRLRRLRERRDCDPLQVIGSSATVANDEELFRQVSGASEVTPVREDPRSLESYDVQVPEALYAYIVDPETIVDAGRGDSEPPSQFGDVDVRIENARHLDNDRLEDQVADELFNHYTADSTDDPVIQTFQTLYTDLSTEPRTPEEFVTDTADRFDLTQEQASRVVENFRTVGQFAGLLESRHHLFSWPLDGFYACVSCEAVYRSPQDGCDVCGGEFVTRATYCNNCGEEHLIADACSNCDRLTPHVHTEEGLIGGEEFQPCPFCGTDETTGPLMHRVTFSPFVHCADCGQVEPRSITDSCERCGTQGVPTDTGTFVCRNPSCEHRWETTHSCISCGGADLRAAALNGPIECGECGESHATVEVPTDCSCGNRVTNTRYVPWVCTDADCESVHFDRSPPERCSCGSTEFVKRGLYEVSTVHTCSTCGAEQLDGGNCDCSDPSYRTTQEPYRRYRTWDRERRVRSPLDHPQAIPCTHSLHSTVVGDPYTELMRSPTNAAVTPSQYLLRDLASDEGLRDSKLLAFSDSHRDMKEIDRAFTEPEVDTALDQLVLAGLELALAGQQPAKLNGSDLATLTAGTIATGLPSEESGSAWIDLETVAEHSYELLSALERELGDGDVRDEQGVDLVSTIFGTEYISDPESAVKDKLRRRAIRHVGERPTTGLSLETEGLVDVRLSPSVRDQLVPEEEPVIAALVNAGDSAALADIAGEEDDERRRIVDRLVSEDVLEFRNDDRVAFEPTVLELTLPDRGSVQYDPSSDQYYSQRQYEYQSPTGVVRAEDSMLDRAERTHPRFTERAFTATRSRVALLVSELYFGATPKMRRREIEHLFREGTYPHFLSSGPTMEMGVDIGSLDTLLLYGTPPNMNAYLQRIGRAGRRSGSALVHSVSQRNPIDYYYYDEPVELIDADKQPVPLNEHNERVLRISLAWSVLDYLAAEFVIPWETTRNSVKGGESVQRRSDVSEERHDEVAKFTKVLSRDVSQLDLGTDKSRLRPVGITITDHEREIREYLESMLSYAYCRGCHRHFEQSKAGTGCPECDSDRPLVGALTEHGHLVDDAVDAARRVFVNGYRTYADELRERIQEYASRRDEIESRLEAATAEEVPRLERQQQQFEDRRRVLEEYLEQLSGKSYLTVLKDAFAEYAFSLRTVSDAVGIEVVDETGEPEPIGDDRSGRSSRLAIGELHPGAAYLHERRPFVVSQVFIDDKGSADLRETIETYAETAVEDIGGLAEDFVCQECGSIAESLDTDCSCGATAWQQRRLYALESVEATLDTEQLPNELDRARQIYERSGERVQNTYAHRETEILDFDSEQQFELQTADGTPVGTLAFGEYEILEFTESYRTKYQSGAVDDEATTFEICEESDCTGVVYEDDNDTRRCSVNPDHVVDTGDSEATYARLGYSYSTEGVRVSLSGETHHADHTLVHGLRLALQKLSGVTIRDLNEYVGMEYADVFDSLEGGAAVSRLLIEEEDGAFENFQSAMDLISTQFRCDCSDGCPRCLYQYGCTHRNRPQSFERNNVLELVENGLRLRRISRDAPGEG</sequence>
<dbReference type="GO" id="GO:0006289">
    <property type="term" value="P:nucleotide-excision repair"/>
    <property type="evidence" value="ECO:0007669"/>
    <property type="project" value="TreeGrafter"/>
</dbReference>
<dbReference type="EMBL" id="ASGZ01000070">
    <property type="protein sequence ID" value="ESP86828.1"/>
    <property type="molecule type" value="Genomic_DNA"/>
</dbReference>
<dbReference type="InterPro" id="IPR014013">
    <property type="entry name" value="Helic_SF1/SF2_ATP-bd_DinG/Rad3"/>
</dbReference>
<evidence type="ECO:0000256" key="1">
    <source>
        <dbReference type="ARBA" id="ARBA00022741"/>
    </source>
</evidence>
<keyword evidence="1" id="KW-0547">Nucleotide-binding</keyword>
<dbReference type="PROSITE" id="PS51194">
    <property type="entry name" value="HELICASE_CTER"/>
    <property type="match status" value="1"/>
</dbReference>
<evidence type="ECO:0000313" key="9">
    <source>
        <dbReference type="Proteomes" id="UP000017840"/>
    </source>
</evidence>
<dbReference type="GO" id="GO:0003676">
    <property type="term" value="F:nucleic acid binding"/>
    <property type="evidence" value="ECO:0007669"/>
    <property type="project" value="InterPro"/>
</dbReference>
<dbReference type="Pfam" id="PF00271">
    <property type="entry name" value="Helicase_C"/>
    <property type="match status" value="1"/>
</dbReference>
<keyword evidence="2" id="KW-0378">Hydrolase</keyword>
<dbReference type="PANTHER" id="PTHR47957">
    <property type="entry name" value="ATP-DEPENDENT HELICASE HRQ1"/>
    <property type="match status" value="1"/>
</dbReference>
<dbReference type="SMART" id="SM00487">
    <property type="entry name" value="DEXDc"/>
    <property type="match status" value="1"/>
</dbReference>
<dbReference type="GO" id="GO:0016787">
    <property type="term" value="F:hydrolase activity"/>
    <property type="evidence" value="ECO:0007669"/>
    <property type="project" value="UniProtKB-KW"/>
</dbReference>
<dbReference type="SUPFAM" id="SSF52540">
    <property type="entry name" value="P-loop containing nucleoside triphosphate hydrolases"/>
    <property type="match status" value="2"/>
</dbReference>
<dbReference type="InterPro" id="IPR014001">
    <property type="entry name" value="Helicase_ATP-bd"/>
</dbReference>
<dbReference type="PANTHER" id="PTHR47957:SF3">
    <property type="entry name" value="ATP-DEPENDENT HELICASE HRQ1"/>
    <property type="match status" value="1"/>
</dbReference>
<name>V4H9X3_9EURY</name>
<feature type="coiled-coil region" evidence="4">
    <location>
        <begin position="1396"/>
        <end position="1448"/>
    </location>
</feature>
<dbReference type="Proteomes" id="UP000017840">
    <property type="component" value="Unassembled WGS sequence"/>
</dbReference>
<comment type="caution">
    <text evidence="8">The sequence shown here is derived from an EMBL/GenBank/DDBJ whole genome shotgun (WGS) entry which is preliminary data.</text>
</comment>
<dbReference type="InterPro" id="IPR027417">
    <property type="entry name" value="P-loop_NTPase"/>
</dbReference>